<dbReference type="AlphaFoldDB" id="A0A4R2U8N5"/>
<organism evidence="1 2">
    <name type="scientific">Serpentinicella alkaliphila</name>
    <dbReference type="NCBI Taxonomy" id="1734049"/>
    <lineage>
        <taxon>Bacteria</taxon>
        <taxon>Bacillati</taxon>
        <taxon>Bacillota</taxon>
        <taxon>Clostridia</taxon>
        <taxon>Peptostreptococcales</taxon>
        <taxon>Natronincolaceae</taxon>
        <taxon>Serpentinicella</taxon>
    </lineage>
</organism>
<dbReference type="RefSeq" id="WP_165913630.1">
    <property type="nucleotide sequence ID" value="NZ_CP058648.1"/>
</dbReference>
<dbReference type="EMBL" id="SLYC01000007">
    <property type="protein sequence ID" value="TCQ04143.1"/>
    <property type="molecule type" value="Genomic_DNA"/>
</dbReference>
<dbReference type="Proteomes" id="UP000295504">
    <property type="component" value="Unassembled WGS sequence"/>
</dbReference>
<sequence>MDNEQNHINDKFISEDLKECLNDNLDKHNYSKEEINNMNDKELFNLWRNMLFTKK</sequence>
<comment type="caution">
    <text evidence="1">The sequence shown here is derived from an EMBL/GenBank/DDBJ whole genome shotgun (WGS) entry which is preliminary data.</text>
</comment>
<accession>A0A4R2U8N5</accession>
<evidence type="ECO:0000313" key="2">
    <source>
        <dbReference type="Proteomes" id="UP000295504"/>
    </source>
</evidence>
<evidence type="ECO:0000313" key="1">
    <source>
        <dbReference type="EMBL" id="TCQ04143.1"/>
    </source>
</evidence>
<keyword evidence="2" id="KW-1185">Reference proteome</keyword>
<name>A0A4R2U8N5_9FIRM</name>
<gene>
    <name evidence="1" type="ORF">EDD79_100721</name>
</gene>
<proteinExistence type="predicted"/>
<reference evidence="1 2" key="1">
    <citation type="submission" date="2019-03" db="EMBL/GenBank/DDBJ databases">
        <title>Genomic Encyclopedia of Type Strains, Phase IV (KMG-IV): sequencing the most valuable type-strain genomes for metagenomic binning, comparative biology and taxonomic classification.</title>
        <authorList>
            <person name="Goeker M."/>
        </authorList>
    </citation>
    <scope>NUCLEOTIDE SEQUENCE [LARGE SCALE GENOMIC DNA]</scope>
    <source>
        <strain evidence="1 2">DSM 100013</strain>
    </source>
</reference>
<protein>
    <submittedName>
        <fullName evidence="1">Uncharacterized protein</fullName>
    </submittedName>
</protein>